<keyword evidence="3" id="KW-1185">Reference proteome</keyword>
<organism evidence="2 3">
    <name type="scientific">Zasmidium cellare ATCC 36951</name>
    <dbReference type="NCBI Taxonomy" id="1080233"/>
    <lineage>
        <taxon>Eukaryota</taxon>
        <taxon>Fungi</taxon>
        <taxon>Dikarya</taxon>
        <taxon>Ascomycota</taxon>
        <taxon>Pezizomycotina</taxon>
        <taxon>Dothideomycetes</taxon>
        <taxon>Dothideomycetidae</taxon>
        <taxon>Mycosphaerellales</taxon>
        <taxon>Mycosphaerellaceae</taxon>
        <taxon>Zasmidium</taxon>
    </lineage>
</organism>
<dbReference type="OrthoDB" id="5407799at2759"/>
<feature type="compositionally biased region" description="Acidic residues" evidence="1">
    <location>
        <begin position="91"/>
        <end position="103"/>
    </location>
</feature>
<dbReference type="PANTHER" id="PTHR46603:SF1">
    <property type="entry name" value="ABSCISSION_NOCUT CHECKPOINT REGULATOR"/>
    <property type="match status" value="1"/>
</dbReference>
<reference evidence="2" key="1">
    <citation type="journal article" date="2020" name="Stud. Mycol.">
        <title>101 Dothideomycetes genomes: a test case for predicting lifestyles and emergence of pathogens.</title>
        <authorList>
            <person name="Haridas S."/>
            <person name="Albert R."/>
            <person name="Binder M."/>
            <person name="Bloem J."/>
            <person name="Labutti K."/>
            <person name="Salamov A."/>
            <person name="Andreopoulos B."/>
            <person name="Baker S."/>
            <person name="Barry K."/>
            <person name="Bills G."/>
            <person name="Bluhm B."/>
            <person name="Cannon C."/>
            <person name="Castanera R."/>
            <person name="Culley D."/>
            <person name="Daum C."/>
            <person name="Ezra D."/>
            <person name="Gonzalez J."/>
            <person name="Henrissat B."/>
            <person name="Kuo A."/>
            <person name="Liang C."/>
            <person name="Lipzen A."/>
            <person name="Lutzoni F."/>
            <person name="Magnuson J."/>
            <person name="Mondo S."/>
            <person name="Nolan M."/>
            <person name="Ohm R."/>
            <person name="Pangilinan J."/>
            <person name="Park H.-J."/>
            <person name="Ramirez L."/>
            <person name="Alfaro M."/>
            <person name="Sun H."/>
            <person name="Tritt A."/>
            <person name="Yoshinaga Y."/>
            <person name="Zwiers L.-H."/>
            <person name="Turgeon B."/>
            <person name="Goodwin S."/>
            <person name="Spatafora J."/>
            <person name="Crous P."/>
            <person name="Grigoriev I."/>
        </authorList>
    </citation>
    <scope>NUCLEOTIDE SEQUENCE</scope>
    <source>
        <strain evidence="2">ATCC 36951</strain>
    </source>
</reference>
<proteinExistence type="predicted"/>
<evidence type="ECO:0000313" key="2">
    <source>
        <dbReference type="EMBL" id="KAF2165529.1"/>
    </source>
</evidence>
<feature type="compositionally biased region" description="Basic and acidic residues" evidence="1">
    <location>
        <begin position="71"/>
        <end position="87"/>
    </location>
</feature>
<gene>
    <name evidence="2" type="ORF">M409DRAFT_67321</name>
</gene>
<feature type="region of interest" description="Disordered" evidence="1">
    <location>
        <begin position="331"/>
        <end position="353"/>
    </location>
</feature>
<protein>
    <submittedName>
        <fullName evidence="2">Uncharacterized protein</fullName>
    </submittedName>
</protein>
<dbReference type="RefSeq" id="XP_033666418.1">
    <property type="nucleotide sequence ID" value="XM_033817344.1"/>
</dbReference>
<feature type="compositionally biased region" description="Acidic residues" evidence="1">
    <location>
        <begin position="200"/>
        <end position="209"/>
    </location>
</feature>
<dbReference type="SUPFAM" id="SSF57845">
    <property type="entry name" value="B-box zinc-binding domain"/>
    <property type="match status" value="1"/>
</dbReference>
<dbReference type="EMBL" id="ML993600">
    <property type="protein sequence ID" value="KAF2165529.1"/>
    <property type="molecule type" value="Genomic_DNA"/>
</dbReference>
<dbReference type="AlphaFoldDB" id="A0A6A6CIK8"/>
<feature type="compositionally biased region" description="Polar residues" evidence="1">
    <location>
        <begin position="19"/>
        <end position="37"/>
    </location>
</feature>
<feature type="compositionally biased region" description="Basic and acidic residues" evidence="1">
    <location>
        <begin position="182"/>
        <end position="199"/>
    </location>
</feature>
<dbReference type="Pfam" id="PF22586">
    <property type="entry name" value="ANCHR-like_BBOX"/>
    <property type="match status" value="1"/>
</dbReference>
<sequence length="353" mass="37792">MPSADDDLLARLNALKPSSVQLEQSAPSVDVQTSRPQSVEDKLADRLKSLRAGGSASLPPATRVEGTAEDLTARVRDEVTAERDPIRDFQQQDEDDQTLDDLLADLGSDGQWKLDPEDPKNIQSLLKEATDALPKESESDVANYDAETSGDLATASNGESLGEEAPDSSKTEDQRDEAEADDYVKRVLAELEVEKKYGVGDDDEPEDGSTGDHAESAHDGLQLPSAPSKVLDPPASLDPEPPSYEDSELEARFSKLGLGGGLNLPSTPTAKPSSTKPKVTAQLKPKSNLPAYTDEDIDSWCCICNEDADVKCIGCDGDLYCQGCWDEGHGSGPGQETGHKAVQYNKRPPRAAA</sequence>
<feature type="compositionally biased region" description="Polar residues" evidence="1">
    <location>
        <begin position="264"/>
        <end position="277"/>
    </location>
</feature>
<evidence type="ECO:0000313" key="3">
    <source>
        <dbReference type="Proteomes" id="UP000799537"/>
    </source>
</evidence>
<accession>A0A6A6CIK8</accession>
<feature type="compositionally biased region" description="Basic and acidic residues" evidence="1">
    <location>
        <begin position="38"/>
        <end position="48"/>
    </location>
</feature>
<dbReference type="InterPro" id="IPR044553">
    <property type="entry name" value="Bbox1_ANCHR"/>
</dbReference>
<feature type="region of interest" description="Disordered" evidence="1">
    <location>
        <begin position="19"/>
        <end position="278"/>
    </location>
</feature>
<evidence type="ECO:0000256" key="1">
    <source>
        <dbReference type="SAM" id="MobiDB-lite"/>
    </source>
</evidence>
<name>A0A6A6CIK8_ZASCE</name>
<dbReference type="Proteomes" id="UP000799537">
    <property type="component" value="Unassembled WGS sequence"/>
</dbReference>
<feature type="compositionally biased region" description="Basic and acidic residues" evidence="1">
    <location>
        <begin position="128"/>
        <end position="138"/>
    </location>
</feature>
<dbReference type="PANTHER" id="PTHR46603">
    <property type="entry name" value="ABSCISSION/NOCUT CHECKPOINT REGULATOR"/>
    <property type="match status" value="1"/>
</dbReference>
<dbReference type="CDD" id="cd19817">
    <property type="entry name" value="Bbox1_ANCHR-like"/>
    <property type="match status" value="1"/>
</dbReference>
<dbReference type="GeneID" id="54570616"/>